<dbReference type="Pfam" id="PF08532">
    <property type="entry name" value="Glyco_hydro_42M"/>
    <property type="match status" value="1"/>
</dbReference>
<proteinExistence type="inferred from homology"/>
<dbReference type="InterPro" id="IPR003476">
    <property type="entry name" value="Glyco_hydro_42"/>
</dbReference>
<evidence type="ECO:0000256" key="1">
    <source>
        <dbReference type="ARBA" id="ARBA00001412"/>
    </source>
</evidence>
<dbReference type="InterPro" id="IPR013529">
    <property type="entry name" value="Glyco_hydro_42_N"/>
</dbReference>
<reference evidence="10 11" key="1">
    <citation type="journal article" date="2019" name="Int. J. Syst. Evol. Microbiol.">
        <title>The Global Catalogue of Microorganisms (GCM) 10K type strain sequencing project: providing services to taxonomists for standard genome sequencing and annotation.</title>
        <authorList>
            <consortium name="The Broad Institute Genomics Platform"/>
            <consortium name="The Broad Institute Genome Sequencing Center for Infectious Disease"/>
            <person name="Wu L."/>
            <person name="Ma J."/>
        </authorList>
    </citation>
    <scope>NUCLEOTIDE SEQUENCE [LARGE SCALE GENOMIC DNA]</scope>
    <source>
        <strain evidence="10 11">JCM 14902</strain>
    </source>
</reference>
<organism evidence="10 11">
    <name type="scientific">Microbacterium pumilum</name>
    <dbReference type="NCBI Taxonomy" id="344165"/>
    <lineage>
        <taxon>Bacteria</taxon>
        <taxon>Bacillati</taxon>
        <taxon>Actinomycetota</taxon>
        <taxon>Actinomycetes</taxon>
        <taxon>Micrococcales</taxon>
        <taxon>Microbacteriaceae</taxon>
        <taxon>Microbacterium</taxon>
    </lineage>
</organism>
<dbReference type="InterPro" id="IPR029062">
    <property type="entry name" value="Class_I_gatase-like"/>
</dbReference>
<dbReference type="Gene3D" id="2.60.40.1180">
    <property type="entry name" value="Golgi alpha-mannosidase II"/>
    <property type="match status" value="1"/>
</dbReference>
<dbReference type="Pfam" id="PF08533">
    <property type="entry name" value="Glyco_hydro_42C"/>
    <property type="match status" value="1"/>
</dbReference>
<dbReference type="Gene3D" id="3.40.50.880">
    <property type="match status" value="1"/>
</dbReference>
<evidence type="ECO:0000313" key="11">
    <source>
        <dbReference type="Proteomes" id="UP001500326"/>
    </source>
</evidence>
<evidence type="ECO:0000256" key="5">
    <source>
        <dbReference type="ARBA" id="ARBA00023295"/>
    </source>
</evidence>
<evidence type="ECO:0000256" key="3">
    <source>
        <dbReference type="ARBA" id="ARBA00012756"/>
    </source>
</evidence>
<dbReference type="Pfam" id="PF02449">
    <property type="entry name" value="Glyco_hydro_42"/>
    <property type="match status" value="1"/>
</dbReference>
<accession>A0ABN2T4Q7</accession>
<evidence type="ECO:0000259" key="7">
    <source>
        <dbReference type="Pfam" id="PF02449"/>
    </source>
</evidence>
<dbReference type="PANTHER" id="PTHR36447:SF1">
    <property type="entry name" value="BETA-GALACTOSIDASE GANA"/>
    <property type="match status" value="1"/>
</dbReference>
<comment type="caution">
    <text evidence="10">The sequence shown here is derived from an EMBL/GenBank/DDBJ whole genome shotgun (WGS) entry which is preliminary data.</text>
</comment>
<dbReference type="PANTHER" id="PTHR36447">
    <property type="entry name" value="BETA-GALACTOSIDASE GANA"/>
    <property type="match status" value="1"/>
</dbReference>
<keyword evidence="4 6" id="KW-0378">Hydrolase</keyword>
<protein>
    <recommendedName>
        <fullName evidence="3 6">Beta-galactosidase</fullName>
        <shortName evidence="6">Beta-gal</shortName>
        <ecNumber evidence="3 6">3.2.1.23</ecNumber>
    </recommendedName>
</protein>
<evidence type="ECO:0000256" key="2">
    <source>
        <dbReference type="ARBA" id="ARBA00005940"/>
    </source>
</evidence>
<dbReference type="SUPFAM" id="SSF51445">
    <property type="entry name" value="(Trans)glycosidases"/>
    <property type="match status" value="1"/>
</dbReference>
<evidence type="ECO:0000259" key="8">
    <source>
        <dbReference type="Pfam" id="PF08532"/>
    </source>
</evidence>
<feature type="domain" description="Beta-galactosidase C-terminal" evidence="9">
    <location>
        <begin position="629"/>
        <end position="682"/>
    </location>
</feature>
<dbReference type="PIRSF" id="PIRSF001084">
    <property type="entry name" value="B-galactosidase"/>
    <property type="match status" value="1"/>
</dbReference>
<dbReference type="InterPro" id="IPR013739">
    <property type="entry name" value="Beta_galactosidase_C"/>
</dbReference>
<feature type="domain" description="Beta-galactosidase trimerisation" evidence="8">
    <location>
        <begin position="419"/>
        <end position="620"/>
    </location>
</feature>
<keyword evidence="11" id="KW-1185">Reference proteome</keyword>
<dbReference type="InterPro" id="IPR013738">
    <property type="entry name" value="Beta_galactosidase_Trimer"/>
</dbReference>
<name>A0ABN2T4Q7_9MICO</name>
<dbReference type="InterPro" id="IPR013780">
    <property type="entry name" value="Glyco_hydro_b"/>
</dbReference>
<dbReference type="Gene3D" id="3.20.20.80">
    <property type="entry name" value="Glycosidases"/>
    <property type="match status" value="1"/>
</dbReference>
<dbReference type="SUPFAM" id="SSF52317">
    <property type="entry name" value="Class I glutamine amidotransferase-like"/>
    <property type="match status" value="1"/>
</dbReference>
<evidence type="ECO:0000259" key="9">
    <source>
        <dbReference type="Pfam" id="PF08533"/>
    </source>
</evidence>
<dbReference type="Proteomes" id="UP001500326">
    <property type="component" value="Unassembled WGS sequence"/>
</dbReference>
<keyword evidence="5 6" id="KW-0326">Glycosidase</keyword>
<evidence type="ECO:0000256" key="4">
    <source>
        <dbReference type="ARBA" id="ARBA00022801"/>
    </source>
</evidence>
<dbReference type="InterPro" id="IPR017853">
    <property type="entry name" value="GH"/>
</dbReference>
<feature type="domain" description="Glycoside hydrolase family 42 N-terminal" evidence="7">
    <location>
        <begin position="36"/>
        <end position="407"/>
    </location>
</feature>
<gene>
    <name evidence="10" type="ORF">GCM10009777_38810</name>
</gene>
<dbReference type="EMBL" id="BAAAOH010000001">
    <property type="protein sequence ID" value="GAA1997878.1"/>
    <property type="molecule type" value="Genomic_DNA"/>
</dbReference>
<comment type="catalytic activity">
    <reaction evidence="1 6">
        <text>Hydrolysis of terminal non-reducing beta-D-galactose residues in beta-D-galactosides.</text>
        <dbReference type="EC" id="3.2.1.23"/>
    </reaction>
</comment>
<evidence type="ECO:0000313" key="10">
    <source>
        <dbReference type="EMBL" id="GAA1997878.1"/>
    </source>
</evidence>
<evidence type="ECO:0000256" key="6">
    <source>
        <dbReference type="PIRNR" id="PIRNR001084"/>
    </source>
</evidence>
<dbReference type="CDD" id="cd03143">
    <property type="entry name" value="A4_beta-galactosidase_middle_domain"/>
    <property type="match status" value="1"/>
</dbReference>
<comment type="similarity">
    <text evidence="2 6">Belongs to the glycosyl hydrolase 42 family.</text>
</comment>
<sequence>MTDHDGMDAVFLSHASDHPQPTEYPWLADGLVFGGDYNPEQWPEEVWREDVELMRRAGVNTVSLGIFSWGLLEVADGVFEWGWLDRVLDLLHEGGIGVNLATPTAAPPMWLLDAHPEIATVGADGVRTARGGRLAWSPSSATFRRYALRMVRAIAERYGRHPALRLWHVSNEIGNENASCFSDETAGAWQEWLRQRYGTLEALNSAWVTAVWGQTYSDFAQLQPPRAARTGHNPGLLLDFARFTSDALLGHYLAEREVLREVTPGIPVTTNFMVMTDPGAADYGVWAREVDIVANDHYTIAADPRRHVDLSFSADRLRGMAEGRPWLLMEHSTAAVSWQRVNRAKSAGEMHRNTIAHIARGADGAMFFQWRQSIAGAEQFHSAMVPHAGPDSEVYRDVVRLGEMLRALAPVRGTTVERAQIALLFDHDSATALRAGRKPSELLDVLDLPRAVHDALTRRGIAVDILSPGQSLADYRALIIPTLYLVTDETADAVSDFVDGGGQALVSYFSGIADEHNRVRPGGHPAAFRDLLGARVDEFFPLLEGERVALDNGTAASLWAERVVAGDSTVVRRFADGDLSGLPAVTRRAVGAGSATYLATRLDDDALAALLDEFVQDAGVVPVAECEPGLEVTRRVGDAGSFLFAINHDGEPRMLRAPGVDLLSGEHSTGDWAVPAGGVRVVMEEMR</sequence>
<dbReference type="EC" id="3.2.1.23" evidence="3 6"/>